<keyword evidence="3" id="KW-1185">Reference proteome</keyword>
<sequence length="39" mass="3919">MPLIAYVLLIPAAGIVDGPLGLLMFLVAAIGIATLKPGD</sequence>
<dbReference type="STRING" id="34027.SAMN05421829_108139"/>
<evidence type="ECO:0000313" key="2">
    <source>
        <dbReference type="EMBL" id="SIQ95655.1"/>
    </source>
</evidence>
<keyword evidence="1" id="KW-0472">Membrane</keyword>
<feature type="transmembrane region" description="Helical" evidence="1">
    <location>
        <begin position="6"/>
        <end position="35"/>
    </location>
</feature>
<organism evidence="2 3">
    <name type="scientific">Aromatoleum tolulyticum</name>
    <dbReference type="NCBI Taxonomy" id="34027"/>
    <lineage>
        <taxon>Bacteria</taxon>
        <taxon>Pseudomonadati</taxon>
        <taxon>Pseudomonadota</taxon>
        <taxon>Betaproteobacteria</taxon>
        <taxon>Rhodocyclales</taxon>
        <taxon>Rhodocyclaceae</taxon>
        <taxon>Aromatoleum</taxon>
    </lineage>
</organism>
<reference evidence="3" key="1">
    <citation type="submission" date="2017-01" db="EMBL/GenBank/DDBJ databases">
        <authorList>
            <person name="Varghese N."/>
            <person name="Submissions S."/>
        </authorList>
    </citation>
    <scope>NUCLEOTIDE SEQUENCE [LARGE SCALE GENOMIC DNA]</scope>
    <source>
        <strain evidence="3">ATCC 51758</strain>
    </source>
</reference>
<accession>A0A1N6X067</accession>
<dbReference type="Proteomes" id="UP000186819">
    <property type="component" value="Unassembled WGS sequence"/>
</dbReference>
<proteinExistence type="predicted"/>
<keyword evidence="1" id="KW-0812">Transmembrane</keyword>
<evidence type="ECO:0000256" key="1">
    <source>
        <dbReference type="SAM" id="Phobius"/>
    </source>
</evidence>
<evidence type="ECO:0000313" key="3">
    <source>
        <dbReference type="Proteomes" id="UP000186819"/>
    </source>
</evidence>
<protein>
    <submittedName>
        <fullName evidence="2">Uncharacterized protein</fullName>
    </submittedName>
</protein>
<dbReference type="AlphaFoldDB" id="A0A1N6X067"/>
<gene>
    <name evidence="2" type="ORF">SAMN05421829_108139</name>
</gene>
<dbReference type="EMBL" id="FTMD01000008">
    <property type="protein sequence ID" value="SIQ95655.1"/>
    <property type="molecule type" value="Genomic_DNA"/>
</dbReference>
<keyword evidence="1" id="KW-1133">Transmembrane helix</keyword>
<name>A0A1N6X067_9RHOO</name>